<keyword evidence="3 5" id="KW-0133">Cell shape</keyword>
<keyword evidence="9" id="KW-1185">Reference proteome</keyword>
<evidence type="ECO:0000256" key="6">
    <source>
        <dbReference type="SAM" id="Coils"/>
    </source>
</evidence>
<evidence type="ECO:0000313" key="8">
    <source>
        <dbReference type="EMBL" id="PRR69374.1"/>
    </source>
</evidence>
<evidence type="ECO:0000256" key="1">
    <source>
        <dbReference type="ARBA" id="ARBA00009369"/>
    </source>
</evidence>
<dbReference type="OrthoDB" id="9792313at2"/>
<dbReference type="GO" id="GO:0008360">
    <property type="term" value="P:regulation of cell shape"/>
    <property type="evidence" value="ECO:0007669"/>
    <property type="project" value="UniProtKB-KW"/>
</dbReference>
<feature type="domain" description="Rod shape-determining protein MreC beta-barrel core" evidence="7">
    <location>
        <begin position="121"/>
        <end position="271"/>
    </location>
</feature>
<evidence type="ECO:0000259" key="7">
    <source>
        <dbReference type="Pfam" id="PF04085"/>
    </source>
</evidence>
<dbReference type="GO" id="GO:0005886">
    <property type="term" value="C:plasma membrane"/>
    <property type="evidence" value="ECO:0007669"/>
    <property type="project" value="TreeGrafter"/>
</dbReference>
<dbReference type="AlphaFoldDB" id="A0A2T0AL94"/>
<comment type="function">
    <text evidence="5">Involved in formation and maintenance of cell shape.</text>
</comment>
<accession>A0A2T0AL94</accession>
<dbReference type="InterPro" id="IPR007221">
    <property type="entry name" value="MreC"/>
</dbReference>
<organism evidence="8 9">
    <name type="scientific">Clostridium thermopalmarium DSM 5974</name>
    <dbReference type="NCBI Taxonomy" id="1121340"/>
    <lineage>
        <taxon>Bacteria</taxon>
        <taxon>Bacillati</taxon>
        <taxon>Bacillota</taxon>
        <taxon>Clostridia</taxon>
        <taxon>Eubacteriales</taxon>
        <taxon>Clostridiaceae</taxon>
        <taxon>Clostridium</taxon>
    </lineage>
</organism>
<feature type="coiled-coil region" evidence="6">
    <location>
        <begin position="67"/>
        <end position="111"/>
    </location>
</feature>
<evidence type="ECO:0000256" key="3">
    <source>
        <dbReference type="ARBA" id="ARBA00022960"/>
    </source>
</evidence>
<proteinExistence type="inferred from homology"/>
<comment type="similarity">
    <text evidence="1 5">Belongs to the MreC family.</text>
</comment>
<dbReference type="Proteomes" id="UP000239614">
    <property type="component" value="Unassembled WGS sequence"/>
</dbReference>
<dbReference type="RefSeq" id="WP_106024743.1">
    <property type="nucleotide sequence ID" value="NZ_PVXN01000065.1"/>
</dbReference>
<dbReference type="EMBL" id="PVXN01000065">
    <property type="protein sequence ID" value="PRR69374.1"/>
    <property type="molecule type" value="Genomic_DNA"/>
</dbReference>
<dbReference type="Pfam" id="PF04085">
    <property type="entry name" value="MreC"/>
    <property type="match status" value="1"/>
</dbReference>
<name>A0A2T0AL94_9CLOT</name>
<evidence type="ECO:0000256" key="5">
    <source>
        <dbReference type="PIRNR" id="PIRNR038471"/>
    </source>
</evidence>
<dbReference type="Gene3D" id="2.40.10.350">
    <property type="entry name" value="Rod shape-determining protein MreC, domain 2"/>
    <property type="match status" value="1"/>
</dbReference>
<keyword evidence="6" id="KW-0175">Coiled coil</keyword>
<dbReference type="InterPro" id="IPR042175">
    <property type="entry name" value="Cell/Rod_MreC_2"/>
</dbReference>
<reference evidence="8 9" key="1">
    <citation type="submission" date="2018-03" db="EMBL/GenBank/DDBJ databases">
        <title>Genome sequence of Clostridium thermopalmarium DSM 5974.</title>
        <authorList>
            <person name="Poehlein A."/>
            <person name="Daniel R."/>
        </authorList>
    </citation>
    <scope>NUCLEOTIDE SEQUENCE [LARGE SCALE GENOMIC DNA]</scope>
    <source>
        <strain evidence="8 9">DSM 5974</strain>
    </source>
</reference>
<comment type="caution">
    <text evidence="8">The sequence shown here is derived from an EMBL/GenBank/DDBJ whole genome shotgun (WGS) entry which is preliminary data.</text>
</comment>
<dbReference type="NCBIfam" id="TIGR00219">
    <property type="entry name" value="mreC"/>
    <property type="match status" value="1"/>
</dbReference>
<evidence type="ECO:0000256" key="4">
    <source>
        <dbReference type="ARBA" id="ARBA00032089"/>
    </source>
</evidence>
<gene>
    <name evidence="8" type="primary">mreC</name>
    <name evidence="8" type="ORF">CPAL_24580</name>
</gene>
<dbReference type="PANTHER" id="PTHR34138">
    <property type="entry name" value="CELL SHAPE-DETERMINING PROTEIN MREC"/>
    <property type="match status" value="1"/>
</dbReference>
<dbReference type="InterPro" id="IPR042177">
    <property type="entry name" value="Cell/Rod_1"/>
</dbReference>
<sequence length="281" mass="31443">MSFLKNKLTVTVIVLSVSFLLLIGYTVKKENMTTAENSIGVVLNTVQGVVYKFNSKVKASINFIANFNEIKKENEKLRAENFELKDKALKYDSLSNENARLREMLNFKDQKDEYEYIGCDIIGKSGDNWLDGFIINRGSDDGIKRKMVVVTGRGLVGQVTSVGDNWSIVQTLVNENIAVAGMVNSTRENDGVIKGYRDYNDKLLAKLYYLPLDSKAKEGDIVLTSGLGGLYPKGIMIGTIISIEEDKGKLIKNALVEPSVDFNKLEEMFVVVPKNQREVKY</sequence>
<evidence type="ECO:0000313" key="9">
    <source>
        <dbReference type="Proteomes" id="UP000239614"/>
    </source>
</evidence>
<protein>
    <recommendedName>
        <fullName evidence="2 5">Cell shape-determining protein MreC</fullName>
    </recommendedName>
    <alternativeName>
        <fullName evidence="4 5">Cell shape protein MreC</fullName>
    </alternativeName>
</protein>
<dbReference type="PANTHER" id="PTHR34138:SF1">
    <property type="entry name" value="CELL SHAPE-DETERMINING PROTEIN MREC"/>
    <property type="match status" value="1"/>
</dbReference>
<evidence type="ECO:0000256" key="2">
    <source>
        <dbReference type="ARBA" id="ARBA00013855"/>
    </source>
</evidence>
<dbReference type="Gene3D" id="2.40.10.340">
    <property type="entry name" value="Rod shape-determining protein MreC, domain 1"/>
    <property type="match status" value="1"/>
</dbReference>
<dbReference type="InterPro" id="IPR055342">
    <property type="entry name" value="MreC_beta-barrel_core"/>
</dbReference>
<dbReference type="PIRSF" id="PIRSF038471">
    <property type="entry name" value="MreC"/>
    <property type="match status" value="1"/>
</dbReference>